<dbReference type="GO" id="GO:0008198">
    <property type="term" value="F:ferrous iron binding"/>
    <property type="evidence" value="ECO:0007669"/>
    <property type="project" value="UniProtKB-UniRule"/>
</dbReference>
<evidence type="ECO:0000256" key="4">
    <source>
        <dbReference type="ARBA" id="ARBA00022964"/>
    </source>
</evidence>
<feature type="binding site" evidence="7">
    <location>
        <position position="125"/>
    </location>
    <ligand>
        <name>Fe cation</name>
        <dbReference type="ChEBI" id="CHEBI:24875"/>
        <label>2</label>
    </ligand>
</feature>
<dbReference type="GO" id="GO:0009435">
    <property type="term" value="P:NAD+ biosynthetic process"/>
    <property type="evidence" value="ECO:0007669"/>
    <property type="project" value="UniProtKB-UniPathway"/>
</dbReference>
<keyword evidence="9" id="KW-1185">Reference proteome</keyword>
<dbReference type="CDD" id="cd06123">
    <property type="entry name" value="cupin_HAO"/>
    <property type="match status" value="1"/>
</dbReference>
<feature type="binding site" evidence="7">
    <location>
        <position position="128"/>
    </location>
    <ligand>
        <name>Fe cation</name>
        <dbReference type="ChEBI" id="CHEBI:24875"/>
        <label>2</label>
    </ligand>
</feature>
<dbReference type="GO" id="GO:0006569">
    <property type="term" value="P:L-tryptophan catabolic process"/>
    <property type="evidence" value="ECO:0007669"/>
    <property type="project" value="UniProtKB-UniRule"/>
</dbReference>
<dbReference type="Pfam" id="PF06052">
    <property type="entry name" value="3-HAO"/>
    <property type="match status" value="1"/>
</dbReference>
<keyword evidence="3 7" id="KW-0479">Metal-binding</keyword>
<dbReference type="NCBIfam" id="TIGR03037">
    <property type="entry name" value="anthran_nbaC"/>
    <property type="match status" value="1"/>
</dbReference>
<feature type="binding site" evidence="7">
    <location>
        <position position="99"/>
    </location>
    <ligand>
        <name>substrate</name>
    </ligand>
</feature>
<dbReference type="OrthoDB" id="5002379at2"/>
<feature type="binding site" evidence="7">
    <location>
        <position position="110"/>
    </location>
    <ligand>
        <name>substrate</name>
    </ligand>
</feature>
<protein>
    <recommendedName>
        <fullName evidence="7">3-hydroxyanthranilate 3,4-dioxygenase</fullName>
        <ecNumber evidence="7">1.13.11.6</ecNumber>
    </recommendedName>
    <alternativeName>
        <fullName evidence="7">3-hydroxyanthranilate oxygenase</fullName>
        <shortName evidence="7">3-HAO</shortName>
    </alternativeName>
    <alternativeName>
        <fullName evidence="7">3-hydroxyanthranilic acid dioxygenase</fullName>
        <shortName evidence="7">HAD</shortName>
    </alternativeName>
</protein>
<dbReference type="UniPathway" id="UPA00253">
    <property type="reaction ID" value="UER00330"/>
</dbReference>
<dbReference type="SUPFAM" id="SSF51182">
    <property type="entry name" value="RmlC-like cupins"/>
    <property type="match status" value="1"/>
</dbReference>
<dbReference type="EMBL" id="CP041765">
    <property type="protein sequence ID" value="QDQ96067.1"/>
    <property type="molecule type" value="Genomic_DNA"/>
</dbReference>
<keyword evidence="5 7" id="KW-0560">Oxidoreductase</keyword>
<dbReference type="RefSeq" id="WP_143905389.1">
    <property type="nucleotide sequence ID" value="NZ_CP041765.1"/>
</dbReference>
<evidence type="ECO:0000256" key="3">
    <source>
        <dbReference type="ARBA" id="ARBA00022723"/>
    </source>
</evidence>
<feature type="binding site" evidence="7">
    <location>
        <position position="57"/>
    </location>
    <ligand>
        <name>Fe cation</name>
        <dbReference type="ChEBI" id="CHEBI:24875"/>
        <label>1</label>
        <note>catalytic</note>
    </ligand>
</feature>
<reference evidence="8 9" key="1">
    <citation type="submission" date="2019-07" db="EMBL/GenBank/DDBJ databases">
        <title>Tomitella cavernea sp. nov., an actinomycete isolated from soil.</title>
        <authorList>
            <person name="Cheng J."/>
        </authorList>
    </citation>
    <scope>NUCLEOTIDE SEQUENCE [LARGE SCALE GENOMIC DNA]</scope>
    <source>
        <strain evidence="8 9">HY188</strain>
    </source>
</reference>
<comment type="similarity">
    <text evidence="7">Belongs to the 3-HAO family.</text>
</comment>
<dbReference type="GO" id="GO:0000334">
    <property type="term" value="F:3-hydroxyanthranilate 3,4-dioxygenase activity"/>
    <property type="evidence" value="ECO:0007669"/>
    <property type="project" value="UniProtKB-UniRule"/>
</dbReference>
<dbReference type="HAMAP" id="MF_00825">
    <property type="entry name" value="3_HAO"/>
    <property type="match status" value="1"/>
</dbReference>
<dbReference type="Gene3D" id="2.60.120.10">
    <property type="entry name" value="Jelly Rolls"/>
    <property type="match status" value="1"/>
</dbReference>
<dbReference type="NCBIfam" id="NF009763">
    <property type="entry name" value="PRK13264.1"/>
    <property type="match status" value="1"/>
</dbReference>
<feature type="binding site" evidence="7">
    <location>
        <position position="47"/>
    </location>
    <ligand>
        <name>O2</name>
        <dbReference type="ChEBI" id="CHEBI:15379"/>
    </ligand>
</feature>
<dbReference type="InterPro" id="IPR010329">
    <property type="entry name" value="3hydroanth_dOase"/>
</dbReference>
<sequence length="173" mass="20067">MTNIPPVIDFQGWIKDHEHLLKPPVNNQMMALGSDFIVQVVGGPNERYDYHFEPYEEWFYQIRGDIHVNVMTDDGPHRVDIREGETWLMPAWIPHSPQRPDPESIGLVIERVRAEGTLEKFQWYCEQCHAKVHEVELQVRSLVDDMPPVFENFHNDIDARTCPQCGALHPGKG</sequence>
<evidence type="ECO:0000256" key="6">
    <source>
        <dbReference type="ARBA" id="ARBA00023004"/>
    </source>
</evidence>
<feature type="binding site" evidence="7">
    <location>
        <position position="162"/>
    </location>
    <ligand>
        <name>Fe cation</name>
        <dbReference type="ChEBI" id="CHEBI:24875"/>
        <label>2</label>
    </ligand>
</feature>
<evidence type="ECO:0000256" key="1">
    <source>
        <dbReference type="ARBA" id="ARBA00002752"/>
    </source>
</evidence>
<proteinExistence type="inferred from homology"/>
<comment type="catalytic activity">
    <reaction evidence="7">
        <text>3-hydroxyanthranilate + O2 = (2Z,4Z)-2-amino-3-carboxymuconate 6-semialdehyde</text>
        <dbReference type="Rhea" id="RHEA:17953"/>
        <dbReference type="ChEBI" id="CHEBI:15379"/>
        <dbReference type="ChEBI" id="CHEBI:36559"/>
        <dbReference type="ChEBI" id="CHEBI:77612"/>
        <dbReference type="EC" id="1.13.11.6"/>
    </reaction>
</comment>
<dbReference type="GO" id="GO:0019805">
    <property type="term" value="P:quinolinate biosynthetic process"/>
    <property type="evidence" value="ECO:0007669"/>
    <property type="project" value="UniProtKB-UniRule"/>
</dbReference>
<comment type="pathway">
    <text evidence="7">Cofactor biosynthesis; NAD(+) biosynthesis; quinolinate from L-kynurenine: step 3/3.</text>
</comment>
<comment type="function">
    <text evidence="1 7">Catalyzes the oxidative ring opening of 3-hydroxyanthranilate to 2-amino-3-carboxymuconate semialdehyde, which spontaneously cyclizes to quinolinate.</text>
</comment>
<keyword evidence="2 7" id="KW-0662">Pyridine nucleotide biosynthesis</keyword>
<dbReference type="PANTHER" id="PTHR15497:SF1">
    <property type="entry name" value="3-HYDROXYANTHRANILATE 3,4-DIOXYGENASE"/>
    <property type="match status" value="1"/>
</dbReference>
<feature type="binding site" evidence="7">
    <location>
        <position position="57"/>
    </location>
    <ligand>
        <name>substrate</name>
    </ligand>
</feature>
<evidence type="ECO:0000256" key="7">
    <source>
        <dbReference type="HAMAP-Rule" id="MF_00825"/>
    </source>
</evidence>
<dbReference type="GO" id="GO:0043420">
    <property type="term" value="P:anthranilate metabolic process"/>
    <property type="evidence" value="ECO:0007669"/>
    <property type="project" value="UniProtKB-UniRule"/>
</dbReference>
<dbReference type="PANTHER" id="PTHR15497">
    <property type="entry name" value="3-HYDROXYANTHRANILATE 3,4-DIOXYGENASE"/>
    <property type="match status" value="1"/>
</dbReference>
<dbReference type="KEGG" id="toy:FO059_00315"/>
<dbReference type="InterPro" id="IPR011051">
    <property type="entry name" value="RmlC_Cupin_sf"/>
</dbReference>
<reference evidence="8 9" key="2">
    <citation type="submission" date="2019-07" db="EMBL/GenBank/DDBJ databases">
        <authorList>
            <person name="Huang Y."/>
        </authorList>
    </citation>
    <scope>NUCLEOTIDE SEQUENCE [LARGE SCALE GENOMIC DNA]</scope>
    <source>
        <strain evidence="8 9">HY188</strain>
    </source>
</reference>
<name>A0A516WZ89_9ACTN</name>
<feature type="binding site" evidence="7">
    <location>
        <position position="165"/>
    </location>
    <ligand>
        <name>Fe cation</name>
        <dbReference type="ChEBI" id="CHEBI:24875"/>
        <label>2</label>
    </ligand>
</feature>
<keyword evidence="6 7" id="KW-0408">Iron</keyword>
<comment type="cofactor">
    <cofactor evidence="7">
        <name>Fe(2+)</name>
        <dbReference type="ChEBI" id="CHEBI:29033"/>
    </cofactor>
    <text evidence="7">Binds 2 Fe(2+) ions per subunit.</text>
</comment>
<evidence type="ECO:0000313" key="9">
    <source>
        <dbReference type="Proteomes" id="UP000317344"/>
    </source>
</evidence>
<dbReference type="EC" id="1.13.11.6" evidence="7"/>
<evidence type="ECO:0000313" key="8">
    <source>
        <dbReference type="EMBL" id="QDQ96067.1"/>
    </source>
</evidence>
<organism evidence="8 9">
    <name type="scientific">Tomitella fengzijianii</name>
    <dbReference type="NCBI Taxonomy" id="2597660"/>
    <lineage>
        <taxon>Bacteria</taxon>
        <taxon>Bacillati</taxon>
        <taxon>Actinomycetota</taxon>
        <taxon>Actinomycetes</taxon>
        <taxon>Mycobacteriales</taxon>
        <taxon>Tomitella</taxon>
    </lineage>
</organism>
<evidence type="ECO:0000256" key="2">
    <source>
        <dbReference type="ARBA" id="ARBA00022642"/>
    </source>
</evidence>
<accession>A0A516WZ89</accession>
<feature type="binding site" evidence="7">
    <location>
        <position position="51"/>
    </location>
    <ligand>
        <name>Fe cation</name>
        <dbReference type="ChEBI" id="CHEBI:24875"/>
        <label>1</label>
        <note>catalytic</note>
    </ligand>
</feature>
<dbReference type="InterPro" id="IPR014710">
    <property type="entry name" value="RmlC-like_jellyroll"/>
</dbReference>
<evidence type="ECO:0000256" key="5">
    <source>
        <dbReference type="ARBA" id="ARBA00023002"/>
    </source>
</evidence>
<dbReference type="Proteomes" id="UP000317344">
    <property type="component" value="Chromosome"/>
</dbReference>
<gene>
    <name evidence="7" type="primary">nbaC</name>
    <name evidence="8" type="ORF">FO059_00315</name>
</gene>
<keyword evidence="4 7" id="KW-0223">Dioxygenase</keyword>
<feature type="binding site" evidence="7">
    <location>
        <position position="95"/>
    </location>
    <ligand>
        <name>Fe cation</name>
        <dbReference type="ChEBI" id="CHEBI:24875"/>
        <label>1</label>
        <note>catalytic</note>
    </ligand>
</feature>
<dbReference type="AlphaFoldDB" id="A0A516WZ89"/>